<dbReference type="SUPFAM" id="SSF53098">
    <property type="entry name" value="Ribonuclease H-like"/>
    <property type="match status" value="1"/>
</dbReference>
<evidence type="ECO:0000313" key="14">
    <source>
        <dbReference type="Proteomes" id="UP001328733"/>
    </source>
</evidence>
<keyword evidence="6 12" id="KW-0227">DNA damage</keyword>
<comment type="cofactor">
    <cofactor evidence="12">
        <name>Mg(2+)</name>
        <dbReference type="ChEBI" id="CHEBI:18420"/>
    </cofactor>
    <text evidence="12">Binds 2 Mg(2+) ion per subunit.</text>
</comment>
<evidence type="ECO:0000256" key="9">
    <source>
        <dbReference type="ARBA" id="ARBA00023125"/>
    </source>
</evidence>
<dbReference type="InterPro" id="IPR002176">
    <property type="entry name" value="X-over_junc_endoDNase_RuvC"/>
</dbReference>
<dbReference type="PRINTS" id="PR00696">
    <property type="entry name" value="RSOLVASERUVC"/>
</dbReference>
<evidence type="ECO:0000313" key="13">
    <source>
        <dbReference type="EMBL" id="MEG3436320.1"/>
    </source>
</evidence>
<dbReference type="GO" id="GO:0006310">
    <property type="term" value="P:DNA recombination"/>
    <property type="evidence" value="ECO:0007669"/>
    <property type="project" value="UniProtKB-UniRule"/>
</dbReference>
<keyword evidence="10 12" id="KW-0233">DNA recombination</keyword>
<evidence type="ECO:0000256" key="11">
    <source>
        <dbReference type="ARBA" id="ARBA00023204"/>
    </source>
</evidence>
<keyword evidence="14" id="KW-1185">Reference proteome</keyword>
<sequence>MTDIRARTWLGIDPGLAIVGWAILRDEGGFTPILVDYGTIETSKHVSTPKRLLEIETDLSELLKEYRPDSIVVEMPFFNRQIKAAGGVLQALGIISLVSCRDGGIEPIFLHQASWKCHLGNGKASKAEVAEQIKHLFGLTKLPINDAVDAIGIAYAGLSGVRNQIA</sequence>
<reference evidence="13 14" key="1">
    <citation type="submission" date="2024-01" db="EMBL/GenBank/DDBJ databases">
        <title>Genomic insights into the taxonomy and metabolism of the cyanobacterium Pannus brasiliensis CCIBt3594.</title>
        <authorList>
            <person name="Machado M."/>
            <person name="Botero N.B."/>
            <person name="Andreote A.P.D."/>
            <person name="Feitosa A.M.T."/>
            <person name="Popin R."/>
            <person name="Sivonen K."/>
            <person name="Fiore M.F."/>
        </authorList>
    </citation>
    <scope>NUCLEOTIDE SEQUENCE [LARGE SCALE GENOMIC DNA]</scope>
    <source>
        <strain evidence="13 14">CCIBt3594</strain>
    </source>
</reference>
<evidence type="ECO:0000256" key="7">
    <source>
        <dbReference type="ARBA" id="ARBA00022801"/>
    </source>
</evidence>
<comment type="similarity">
    <text evidence="1 12">Belongs to the RuvC family.</text>
</comment>
<dbReference type="GO" id="GO:0003677">
    <property type="term" value="F:DNA binding"/>
    <property type="evidence" value="ECO:0007669"/>
    <property type="project" value="UniProtKB-KW"/>
</dbReference>
<feature type="binding site" evidence="12">
    <location>
        <position position="146"/>
    </location>
    <ligand>
        <name>Mg(2+)</name>
        <dbReference type="ChEBI" id="CHEBI:18420"/>
        <label>1</label>
    </ligand>
</feature>
<keyword evidence="7 12" id="KW-0378">Hydrolase</keyword>
<keyword evidence="2 12" id="KW-0963">Cytoplasm</keyword>
<feature type="active site" evidence="12">
    <location>
        <position position="74"/>
    </location>
</feature>
<dbReference type="EC" id="3.1.21.10" evidence="12"/>
<feature type="active site" evidence="12">
    <location>
        <position position="146"/>
    </location>
</feature>
<evidence type="ECO:0000256" key="3">
    <source>
        <dbReference type="ARBA" id="ARBA00022722"/>
    </source>
</evidence>
<evidence type="ECO:0000256" key="5">
    <source>
        <dbReference type="ARBA" id="ARBA00022759"/>
    </source>
</evidence>
<feature type="binding site" evidence="12">
    <location>
        <position position="74"/>
    </location>
    <ligand>
        <name>Mg(2+)</name>
        <dbReference type="ChEBI" id="CHEBI:18420"/>
        <label>2</label>
    </ligand>
</feature>
<evidence type="ECO:0000256" key="2">
    <source>
        <dbReference type="ARBA" id="ARBA00022490"/>
    </source>
</evidence>
<keyword evidence="5 12" id="KW-0255">Endonuclease</keyword>
<comment type="subcellular location">
    <subcellularLocation>
        <location evidence="12">Cytoplasm</location>
    </subcellularLocation>
</comment>
<comment type="subunit">
    <text evidence="12">Homodimer which binds Holliday junction (HJ) DNA. The HJ becomes 2-fold symmetrical on binding to RuvC with unstacked arms; it has a different conformation from HJ DNA in complex with RuvA. In the full resolvosome a probable DNA-RuvA(4)-RuvB(12)-RuvC(2) complex forms which resolves the HJ.</text>
</comment>
<dbReference type="Proteomes" id="UP001328733">
    <property type="component" value="Unassembled WGS sequence"/>
</dbReference>
<proteinExistence type="inferred from homology"/>
<protein>
    <recommendedName>
        <fullName evidence="12">Crossover junction endodeoxyribonuclease RuvC</fullName>
        <ecNumber evidence="12">3.1.21.10</ecNumber>
    </recommendedName>
    <alternativeName>
        <fullName evidence="12">Holliday junction nuclease RuvC</fullName>
    </alternativeName>
    <alternativeName>
        <fullName evidence="12">Holliday junction resolvase RuvC</fullName>
    </alternativeName>
</protein>
<keyword evidence="9 12" id="KW-0238">DNA-binding</keyword>
<dbReference type="RefSeq" id="WP_332863774.1">
    <property type="nucleotide sequence ID" value="NZ_JBAFSM010000005.1"/>
</dbReference>
<gene>
    <name evidence="12" type="primary">ruvC</name>
    <name evidence="13" type="ORF">V0288_04240</name>
</gene>
<dbReference type="Gene3D" id="3.30.420.10">
    <property type="entry name" value="Ribonuclease H-like superfamily/Ribonuclease H"/>
    <property type="match status" value="1"/>
</dbReference>
<keyword evidence="3 12" id="KW-0540">Nuclease</keyword>
<keyword evidence="11 12" id="KW-0234">DNA repair</keyword>
<dbReference type="PANTHER" id="PTHR30194">
    <property type="entry name" value="CROSSOVER JUNCTION ENDODEOXYRIBONUCLEASE RUVC"/>
    <property type="match status" value="1"/>
</dbReference>
<feature type="active site" evidence="12">
    <location>
        <position position="13"/>
    </location>
</feature>
<dbReference type="GO" id="GO:0000287">
    <property type="term" value="F:magnesium ion binding"/>
    <property type="evidence" value="ECO:0007669"/>
    <property type="project" value="UniProtKB-UniRule"/>
</dbReference>
<dbReference type="GO" id="GO:0008821">
    <property type="term" value="F:crossover junction DNA endonuclease activity"/>
    <property type="evidence" value="ECO:0007669"/>
    <property type="project" value="UniProtKB-UniRule"/>
</dbReference>
<dbReference type="HAMAP" id="MF_00034">
    <property type="entry name" value="RuvC"/>
    <property type="match status" value="1"/>
</dbReference>
<dbReference type="InterPro" id="IPR020563">
    <property type="entry name" value="X-over_junc_endoDNase_Mg_BS"/>
</dbReference>
<dbReference type="EMBL" id="JBAFSM010000005">
    <property type="protein sequence ID" value="MEG3436320.1"/>
    <property type="molecule type" value="Genomic_DNA"/>
</dbReference>
<dbReference type="GO" id="GO:0005737">
    <property type="term" value="C:cytoplasm"/>
    <property type="evidence" value="ECO:0007669"/>
    <property type="project" value="UniProtKB-SubCell"/>
</dbReference>
<feature type="binding site" evidence="12">
    <location>
        <position position="13"/>
    </location>
    <ligand>
        <name>Mg(2+)</name>
        <dbReference type="ChEBI" id="CHEBI:18420"/>
        <label>1</label>
    </ligand>
</feature>
<organism evidence="13 14">
    <name type="scientific">Pannus brasiliensis CCIBt3594</name>
    <dbReference type="NCBI Taxonomy" id="1427578"/>
    <lineage>
        <taxon>Bacteria</taxon>
        <taxon>Bacillati</taxon>
        <taxon>Cyanobacteriota</taxon>
        <taxon>Cyanophyceae</taxon>
        <taxon>Oscillatoriophycideae</taxon>
        <taxon>Chroococcales</taxon>
        <taxon>Microcystaceae</taxon>
        <taxon>Pannus</taxon>
    </lineage>
</organism>
<comment type="catalytic activity">
    <reaction evidence="12">
        <text>Endonucleolytic cleavage at a junction such as a reciprocal single-stranded crossover between two homologous DNA duplexes (Holliday junction).</text>
        <dbReference type="EC" id="3.1.21.10"/>
    </reaction>
</comment>
<name>A0AAW9QEY3_9CHRO</name>
<evidence type="ECO:0000256" key="12">
    <source>
        <dbReference type="HAMAP-Rule" id="MF_00034"/>
    </source>
</evidence>
<evidence type="ECO:0000256" key="6">
    <source>
        <dbReference type="ARBA" id="ARBA00022763"/>
    </source>
</evidence>
<dbReference type="PANTHER" id="PTHR30194:SF3">
    <property type="entry name" value="CROSSOVER JUNCTION ENDODEOXYRIBONUCLEASE RUVC"/>
    <property type="match status" value="1"/>
</dbReference>
<evidence type="ECO:0000256" key="4">
    <source>
        <dbReference type="ARBA" id="ARBA00022723"/>
    </source>
</evidence>
<dbReference type="InterPro" id="IPR012337">
    <property type="entry name" value="RNaseH-like_sf"/>
</dbReference>
<dbReference type="InterPro" id="IPR036397">
    <property type="entry name" value="RNaseH_sf"/>
</dbReference>
<evidence type="ECO:0000256" key="1">
    <source>
        <dbReference type="ARBA" id="ARBA00009518"/>
    </source>
</evidence>
<dbReference type="Pfam" id="PF02075">
    <property type="entry name" value="RuvC"/>
    <property type="match status" value="1"/>
</dbReference>
<keyword evidence="8 12" id="KW-0460">Magnesium</keyword>
<evidence type="ECO:0000256" key="10">
    <source>
        <dbReference type="ARBA" id="ARBA00023172"/>
    </source>
</evidence>
<keyword evidence="4 12" id="KW-0479">Metal-binding</keyword>
<dbReference type="GO" id="GO:0048476">
    <property type="term" value="C:Holliday junction resolvase complex"/>
    <property type="evidence" value="ECO:0007669"/>
    <property type="project" value="UniProtKB-UniRule"/>
</dbReference>
<dbReference type="CDD" id="cd16962">
    <property type="entry name" value="RuvC"/>
    <property type="match status" value="1"/>
</dbReference>
<comment type="caution">
    <text evidence="13">The sequence shown here is derived from an EMBL/GenBank/DDBJ whole genome shotgun (WGS) entry which is preliminary data.</text>
</comment>
<dbReference type="GO" id="GO:0006281">
    <property type="term" value="P:DNA repair"/>
    <property type="evidence" value="ECO:0007669"/>
    <property type="project" value="UniProtKB-UniRule"/>
</dbReference>
<comment type="function">
    <text evidence="12">The RuvA-RuvB-RuvC complex processes Holliday junction (HJ) DNA during genetic recombination and DNA repair. Endonuclease that resolves HJ intermediates. Cleaves cruciform DNA by making single-stranded nicks across the HJ at symmetrical positions within the homologous arms, yielding a 5'-phosphate and a 3'-hydroxyl group; requires a central core of homology in the junction. The consensus cleavage sequence is 5'-(A/T)TT(C/G)-3'. Cleavage occurs on the 3'-side of the TT dinucleotide at the point of strand exchange. HJ branch migration catalyzed by RuvA-RuvB allows RuvC to scan DNA until it finds its consensus sequence, where it cleaves and resolves the cruciform DNA.</text>
</comment>
<dbReference type="PROSITE" id="PS01321">
    <property type="entry name" value="RUVC"/>
    <property type="match status" value="1"/>
</dbReference>
<accession>A0AAW9QEY3</accession>
<evidence type="ECO:0000256" key="8">
    <source>
        <dbReference type="ARBA" id="ARBA00022842"/>
    </source>
</evidence>
<dbReference type="AlphaFoldDB" id="A0AAW9QEY3"/>